<dbReference type="EMBL" id="CAMKVN010021794">
    <property type="protein sequence ID" value="CAI2199591.1"/>
    <property type="molecule type" value="Genomic_DNA"/>
</dbReference>
<keyword evidence="2" id="KW-1185">Reference proteome</keyword>
<comment type="caution">
    <text evidence="1">The sequence shown here is derived from an EMBL/GenBank/DDBJ whole genome shotgun (WGS) entry which is preliminary data.</text>
</comment>
<protein>
    <submittedName>
        <fullName evidence="1">14933_t:CDS:1</fullName>
    </submittedName>
</protein>
<evidence type="ECO:0000313" key="2">
    <source>
        <dbReference type="Proteomes" id="UP001153678"/>
    </source>
</evidence>
<name>A0A9W4TA30_9GLOM</name>
<sequence>AMYTAINLKFPDLEIEQFTEYAAYKENMQFQQYTLHITDIT</sequence>
<evidence type="ECO:0000313" key="1">
    <source>
        <dbReference type="EMBL" id="CAI2199591.1"/>
    </source>
</evidence>
<accession>A0A9W4TA30</accession>
<dbReference type="OrthoDB" id="2362971at2759"/>
<dbReference type="AlphaFoldDB" id="A0A9W4TA30"/>
<organism evidence="1 2">
    <name type="scientific">Funneliformis geosporum</name>
    <dbReference type="NCBI Taxonomy" id="1117311"/>
    <lineage>
        <taxon>Eukaryota</taxon>
        <taxon>Fungi</taxon>
        <taxon>Fungi incertae sedis</taxon>
        <taxon>Mucoromycota</taxon>
        <taxon>Glomeromycotina</taxon>
        <taxon>Glomeromycetes</taxon>
        <taxon>Glomerales</taxon>
        <taxon>Glomeraceae</taxon>
        <taxon>Funneliformis</taxon>
    </lineage>
</organism>
<proteinExistence type="predicted"/>
<feature type="non-terminal residue" evidence="1">
    <location>
        <position position="1"/>
    </location>
</feature>
<reference evidence="1" key="1">
    <citation type="submission" date="2022-08" db="EMBL/GenBank/DDBJ databases">
        <authorList>
            <person name="Kallberg Y."/>
            <person name="Tangrot J."/>
            <person name="Rosling A."/>
        </authorList>
    </citation>
    <scope>NUCLEOTIDE SEQUENCE</scope>
    <source>
        <strain evidence="1">Wild A</strain>
    </source>
</reference>
<dbReference type="Proteomes" id="UP001153678">
    <property type="component" value="Unassembled WGS sequence"/>
</dbReference>
<gene>
    <name evidence="1" type="ORF">FWILDA_LOCUS19150</name>
</gene>